<dbReference type="Proteomes" id="UP000274046">
    <property type="component" value="Unassembled WGS sequence"/>
</dbReference>
<dbReference type="PRINTS" id="PR00344">
    <property type="entry name" value="BCTRLSENSOR"/>
</dbReference>
<dbReference type="AlphaFoldDB" id="A0A3N0C0U8"/>
<dbReference type="InterPro" id="IPR005467">
    <property type="entry name" value="His_kinase_dom"/>
</dbReference>
<feature type="domain" description="Histidine kinase" evidence="6">
    <location>
        <begin position="1"/>
        <end position="135"/>
    </location>
</feature>
<sequence length="135" mass="14942">MRFMAEKKSVDLNLEFNGMIDQKVNGDSLRLKQILINLLSNAIKYTDKGHVTLSAKLDEQLNNFLLTVTVKDTGSGIPKNKQAKLFSPYYQAGGQKPGTGLGLYLCRQLVKLQGGTIDLESEEGQGCTVRFTIPY</sequence>
<dbReference type="EMBL" id="RBEE01000004">
    <property type="protein sequence ID" value="RNL55817.1"/>
    <property type="molecule type" value="Genomic_DNA"/>
</dbReference>
<gene>
    <name evidence="7" type="ORF">D7004_03420</name>
</gene>
<dbReference type="EC" id="2.7.13.3" evidence="2"/>
<dbReference type="GO" id="GO:0009927">
    <property type="term" value="F:histidine phosphotransfer kinase activity"/>
    <property type="evidence" value="ECO:0007669"/>
    <property type="project" value="TreeGrafter"/>
</dbReference>
<dbReference type="InterPro" id="IPR003594">
    <property type="entry name" value="HATPase_dom"/>
</dbReference>
<name>A0A3N0C0U8_9SPHI</name>
<keyword evidence="8" id="KW-1185">Reference proteome</keyword>
<dbReference type="PANTHER" id="PTHR43047">
    <property type="entry name" value="TWO-COMPONENT HISTIDINE PROTEIN KINASE"/>
    <property type="match status" value="1"/>
</dbReference>
<organism evidence="7 8">
    <name type="scientific">Pedobacter jejuensis</name>
    <dbReference type="NCBI Taxonomy" id="1268550"/>
    <lineage>
        <taxon>Bacteria</taxon>
        <taxon>Pseudomonadati</taxon>
        <taxon>Bacteroidota</taxon>
        <taxon>Sphingobacteriia</taxon>
        <taxon>Sphingobacteriales</taxon>
        <taxon>Sphingobacteriaceae</taxon>
        <taxon>Pedobacter</taxon>
    </lineage>
</organism>
<comment type="caution">
    <text evidence="7">The sequence shown here is derived from an EMBL/GenBank/DDBJ whole genome shotgun (WGS) entry which is preliminary data.</text>
</comment>
<evidence type="ECO:0000256" key="2">
    <source>
        <dbReference type="ARBA" id="ARBA00012438"/>
    </source>
</evidence>
<keyword evidence="4" id="KW-0808">Transferase</keyword>
<dbReference type="Pfam" id="PF02518">
    <property type="entry name" value="HATPase_c"/>
    <property type="match status" value="1"/>
</dbReference>
<dbReference type="PROSITE" id="PS50109">
    <property type="entry name" value="HIS_KIN"/>
    <property type="match status" value="1"/>
</dbReference>
<evidence type="ECO:0000313" key="7">
    <source>
        <dbReference type="EMBL" id="RNL55817.1"/>
    </source>
</evidence>
<evidence type="ECO:0000256" key="3">
    <source>
        <dbReference type="ARBA" id="ARBA00022553"/>
    </source>
</evidence>
<evidence type="ECO:0000259" key="6">
    <source>
        <dbReference type="PROSITE" id="PS50109"/>
    </source>
</evidence>
<dbReference type="SMART" id="SM00387">
    <property type="entry name" value="HATPase_c"/>
    <property type="match status" value="1"/>
</dbReference>
<dbReference type="FunFam" id="3.30.565.10:FF:000010">
    <property type="entry name" value="Sensor histidine kinase RcsC"/>
    <property type="match status" value="1"/>
</dbReference>
<evidence type="ECO:0000256" key="5">
    <source>
        <dbReference type="ARBA" id="ARBA00022777"/>
    </source>
</evidence>
<proteinExistence type="predicted"/>
<evidence type="ECO:0000313" key="8">
    <source>
        <dbReference type="Proteomes" id="UP000274046"/>
    </source>
</evidence>
<dbReference type="OrthoDB" id="9813151at2"/>
<comment type="catalytic activity">
    <reaction evidence="1">
        <text>ATP + protein L-histidine = ADP + protein N-phospho-L-histidine.</text>
        <dbReference type="EC" id="2.7.13.3"/>
    </reaction>
</comment>
<reference evidence="7 8" key="1">
    <citation type="submission" date="2018-10" db="EMBL/GenBank/DDBJ databases">
        <title>Genome sequencing of Pedobacter jejuensis TNB23.</title>
        <authorList>
            <person name="Cho Y.-J."/>
            <person name="Cho A."/>
            <person name="Kim O.-S."/>
        </authorList>
    </citation>
    <scope>NUCLEOTIDE SEQUENCE [LARGE SCALE GENOMIC DNA]</scope>
    <source>
        <strain evidence="7 8">TNB23</strain>
    </source>
</reference>
<dbReference type="InterPro" id="IPR004358">
    <property type="entry name" value="Sig_transdc_His_kin-like_C"/>
</dbReference>
<protein>
    <recommendedName>
        <fullName evidence="2">histidine kinase</fullName>
        <ecNumber evidence="2">2.7.13.3</ecNumber>
    </recommendedName>
</protein>
<dbReference type="Gene3D" id="3.30.565.10">
    <property type="entry name" value="Histidine kinase-like ATPase, C-terminal domain"/>
    <property type="match status" value="1"/>
</dbReference>
<evidence type="ECO:0000256" key="1">
    <source>
        <dbReference type="ARBA" id="ARBA00000085"/>
    </source>
</evidence>
<dbReference type="PANTHER" id="PTHR43047:SF66">
    <property type="entry name" value="HISKA"/>
    <property type="match status" value="1"/>
</dbReference>
<dbReference type="CDD" id="cd16922">
    <property type="entry name" value="HATPase_EvgS-ArcB-TorS-like"/>
    <property type="match status" value="1"/>
</dbReference>
<accession>A0A3N0C0U8</accession>
<evidence type="ECO:0000256" key="4">
    <source>
        <dbReference type="ARBA" id="ARBA00022679"/>
    </source>
</evidence>
<dbReference type="InterPro" id="IPR036890">
    <property type="entry name" value="HATPase_C_sf"/>
</dbReference>
<keyword evidence="3" id="KW-0597">Phosphoprotein</keyword>
<dbReference type="GO" id="GO:0000155">
    <property type="term" value="F:phosphorelay sensor kinase activity"/>
    <property type="evidence" value="ECO:0007669"/>
    <property type="project" value="TreeGrafter"/>
</dbReference>
<dbReference type="SUPFAM" id="SSF55874">
    <property type="entry name" value="ATPase domain of HSP90 chaperone/DNA topoisomerase II/histidine kinase"/>
    <property type="match status" value="1"/>
</dbReference>
<keyword evidence="5 7" id="KW-0418">Kinase</keyword>
<dbReference type="GO" id="GO:0005886">
    <property type="term" value="C:plasma membrane"/>
    <property type="evidence" value="ECO:0007669"/>
    <property type="project" value="TreeGrafter"/>
</dbReference>